<evidence type="ECO:0000313" key="1">
    <source>
        <dbReference type="EMBL" id="OOF44769.1"/>
    </source>
</evidence>
<dbReference type="EMBL" id="MLHK01000043">
    <property type="protein sequence ID" value="OOF44769.1"/>
    <property type="molecule type" value="Genomic_DNA"/>
</dbReference>
<protein>
    <submittedName>
        <fullName evidence="2">Uncharacterized protein</fullName>
    </submittedName>
</protein>
<keyword evidence="4" id="KW-1185">Reference proteome</keyword>
<sequence length="95" mass="11665">MSNITIQHITPRHFYEAVKLLKQTEHHIRFSYDTVEIRFVFDRLETAEQTQARFEQMEHLGEFLKELTNSSVPVDLNDFVRKYRYQPKQRFFSRR</sequence>
<dbReference type="EMBL" id="MLHL01000092">
    <property type="protein sequence ID" value="OOF45599.1"/>
    <property type="molecule type" value="Genomic_DNA"/>
</dbReference>
<evidence type="ECO:0000313" key="3">
    <source>
        <dbReference type="Proteomes" id="UP000188728"/>
    </source>
</evidence>
<dbReference type="Proteomes" id="UP000188728">
    <property type="component" value="Unassembled WGS sequence"/>
</dbReference>
<dbReference type="AlphaFoldDB" id="A0A1V3IUJ6"/>
<comment type="caution">
    <text evidence="2">The sequence shown here is derived from an EMBL/GenBank/DDBJ whole genome shotgun (WGS) entry which is preliminary data.</text>
</comment>
<organism evidence="2 4">
    <name type="scientific">Rodentibacter trehalosifermentans</name>
    <dbReference type="NCBI Taxonomy" id="1908263"/>
    <lineage>
        <taxon>Bacteria</taxon>
        <taxon>Pseudomonadati</taxon>
        <taxon>Pseudomonadota</taxon>
        <taxon>Gammaproteobacteria</taxon>
        <taxon>Pasteurellales</taxon>
        <taxon>Pasteurellaceae</taxon>
        <taxon>Rodentibacter</taxon>
    </lineage>
</organism>
<accession>A0A1V3IS85</accession>
<name>A0A1V3IUJ6_9PAST</name>
<dbReference type="OrthoDB" id="5682448at2"/>
<dbReference type="Proteomes" id="UP000189161">
    <property type="component" value="Unassembled WGS sequence"/>
</dbReference>
<dbReference type="RefSeq" id="WP_077474286.1">
    <property type="nucleotide sequence ID" value="NZ_MLHK01000043.1"/>
</dbReference>
<proteinExistence type="predicted"/>
<evidence type="ECO:0000313" key="4">
    <source>
        <dbReference type="Proteomes" id="UP000189161"/>
    </source>
</evidence>
<evidence type="ECO:0000313" key="2">
    <source>
        <dbReference type="EMBL" id="OOF45599.1"/>
    </source>
</evidence>
<gene>
    <name evidence="1" type="ORF">BKK51_08210</name>
    <name evidence="2" type="ORF">BKK52_12365</name>
</gene>
<reference evidence="3 4" key="1">
    <citation type="submission" date="2016-10" db="EMBL/GenBank/DDBJ databases">
        <title>Rodentibacter gen. nov. and new species.</title>
        <authorList>
            <person name="Christensen H."/>
        </authorList>
    </citation>
    <scope>NUCLEOTIDE SEQUENCE [LARGE SCALE GENOMIC DNA]</scope>
    <source>
        <strain evidence="1 3">H1983213011</strain>
        <strain evidence="2 4">H1987082031</strain>
    </source>
</reference>
<accession>A0A1V3IUJ6</accession>